<dbReference type="GO" id="GO:0009279">
    <property type="term" value="C:cell outer membrane"/>
    <property type="evidence" value="ECO:0007669"/>
    <property type="project" value="UniProtKB-SubCell"/>
</dbReference>
<evidence type="ECO:0000256" key="3">
    <source>
        <dbReference type="ARBA" id="ARBA00023237"/>
    </source>
</evidence>
<feature type="chain" id="PRO_5019375755" evidence="5">
    <location>
        <begin position="21"/>
        <end position="610"/>
    </location>
</feature>
<comment type="caution">
    <text evidence="7">The sequence shown here is derived from an EMBL/GenBank/DDBJ whole genome shotgun (WGS) entry which is preliminary data.</text>
</comment>
<comment type="subcellular location">
    <subcellularLocation>
        <location evidence="1">Cell outer membrane</location>
    </subcellularLocation>
</comment>
<dbReference type="InterPro" id="IPR036737">
    <property type="entry name" value="OmpA-like_sf"/>
</dbReference>
<dbReference type="PANTHER" id="PTHR30329">
    <property type="entry name" value="STATOR ELEMENT OF FLAGELLAR MOTOR COMPLEX"/>
    <property type="match status" value="1"/>
</dbReference>
<dbReference type="InterPro" id="IPR011659">
    <property type="entry name" value="WD40"/>
</dbReference>
<keyword evidence="8" id="KW-1185">Reference proteome</keyword>
<proteinExistence type="predicted"/>
<dbReference type="SUPFAM" id="SSF82171">
    <property type="entry name" value="DPP6 N-terminal domain-like"/>
    <property type="match status" value="1"/>
</dbReference>
<dbReference type="Gene3D" id="2.120.10.30">
    <property type="entry name" value="TolB, C-terminal domain"/>
    <property type="match status" value="1"/>
</dbReference>
<reference evidence="7 8" key="1">
    <citation type="submission" date="2018-09" db="EMBL/GenBank/DDBJ databases">
        <title>Genomic Encyclopedia of Archaeal and Bacterial Type Strains, Phase II (KMG-II): from individual species to whole genera.</title>
        <authorList>
            <person name="Goeker M."/>
        </authorList>
    </citation>
    <scope>NUCLEOTIDE SEQUENCE [LARGE SCALE GENOMIC DNA]</scope>
    <source>
        <strain evidence="7 8">DSM 27148</strain>
    </source>
</reference>
<dbReference type="AlphaFoldDB" id="A0A419VZ69"/>
<dbReference type="Gene3D" id="3.30.1330.60">
    <property type="entry name" value="OmpA-like domain"/>
    <property type="match status" value="1"/>
</dbReference>
<gene>
    <name evidence="7" type="ORF">BC643_3680</name>
</gene>
<evidence type="ECO:0000313" key="7">
    <source>
        <dbReference type="EMBL" id="RKD88528.1"/>
    </source>
</evidence>
<evidence type="ECO:0000256" key="1">
    <source>
        <dbReference type="ARBA" id="ARBA00004442"/>
    </source>
</evidence>
<feature type="domain" description="OmpA-like" evidence="6">
    <location>
        <begin position="479"/>
        <end position="601"/>
    </location>
</feature>
<dbReference type="SUPFAM" id="SSF103088">
    <property type="entry name" value="OmpA-like"/>
    <property type="match status" value="1"/>
</dbReference>
<dbReference type="PROSITE" id="PS51123">
    <property type="entry name" value="OMPA_2"/>
    <property type="match status" value="1"/>
</dbReference>
<dbReference type="EMBL" id="RAPN01000002">
    <property type="protein sequence ID" value="RKD88528.1"/>
    <property type="molecule type" value="Genomic_DNA"/>
</dbReference>
<dbReference type="PRINTS" id="PR01021">
    <property type="entry name" value="OMPADOMAIN"/>
</dbReference>
<evidence type="ECO:0000256" key="5">
    <source>
        <dbReference type="SAM" id="SignalP"/>
    </source>
</evidence>
<dbReference type="PANTHER" id="PTHR30329:SF21">
    <property type="entry name" value="LIPOPROTEIN YIAD-RELATED"/>
    <property type="match status" value="1"/>
</dbReference>
<dbReference type="Pfam" id="PF00691">
    <property type="entry name" value="OmpA"/>
    <property type="match status" value="1"/>
</dbReference>
<evidence type="ECO:0000313" key="8">
    <source>
        <dbReference type="Proteomes" id="UP000283387"/>
    </source>
</evidence>
<dbReference type="InterPro" id="IPR011042">
    <property type="entry name" value="6-blade_b-propeller_TolB-like"/>
</dbReference>
<name>A0A419VZ69_9BACT</name>
<dbReference type="InterPro" id="IPR050330">
    <property type="entry name" value="Bact_OuterMem_StrucFunc"/>
</dbReference>
<evidence type="ECO:0000259" key="6">
    <source>
        <dbReference type="PROSITE" id="PS51123"/>
    </source>
</evidence>
<accession>A0A419VZ69</accession>
<dbReference type="Proteomes" id="UP000283387">
    <property type="component" value="Unassembled WGS sequence"/>
</dbReference>
<keyword evidence="2 4" id="KW-0472">Membrane</keyword>
<sequence length="610" mass="67770">MKVKILTSVALMLFVVSTYAQTQKVFDGVKVSVKNATINTPSSDFASAIDGGNLIYNSEVKVEGDKKSEANLLYDVYSSAIQPDGTLPKRGEWTPVITTRIQEGPMSICQATGEMYLTQSYEEETDVQNIVFKKENVRLAITEFKRNGSGWTEVGQFPFASKDYSVAHPTVNPSGDTLVFISDMPGGFGGTDLYYTVRKNGEWQAPVNLGEGVNTAGKEMFPFWQADGTLFFTSDGHGGKGGLDVFYTKFAGGKTSEVLTFDNDINSQADDFGFVPGPAERYAYFSSNRGGGQGGDDIYIVLPDQYKIELLVLSTFTGKPVPEVQVDAKNAKGKVVDSYMTDSVGRTTLKLEMGERFNLLATKLGYYDKEQEINLTTEGEFANREEVLYLDPSHRLRGQVVNILGDEPIPGSAITIVRDGVVVDTAFTDSSGYFKADIQPDRDYLVSAEAANFLSTDIEFSTDGMEPGELFYYFQLYPLDAGTRIGLNNIYYDYDKFNIRPDAARVLDRIAQALQTYPDIDIRLEAHTDSRGTDEYNQKLSERRAKATLEYLVRKGIDRNRIETIGLGESQLVNECGDGVDCSEEKHQENRRTVFEIMRSKKVTKKDQSE</sequence>
<dbReference type="OrthoDB" id="1488841at2"/>
<dbReference type="Pfam" id="PF07676">
    <property type="entry name" value="PD40"/>
    <property type="match status" value="1"/>
</dbReference>
<dbReference type="SUPFAM" id="SSF49478">
    <property type="entry name" value="Cna protein B-type domain"/>
    <property type="match status" value="1"/>
</dbReference>
<keyword evidence="3" id="KW-0998">Cell outer membrane</keyword>
<organism evidence="7 8">
    <name type="scientific">Mangrovibacterium diazotrophicum</name>
    <dbReference type="NCBI Taxonomy" id="1261403"/>
    <lineage>
        <taxon>Bacteria</taxon>
        <taxon>Pseudomonadati</taxon>
        <taxon>Bacteroidota</taxon>
        <taxon>Bacteroidia</taxon>
        <taxon>Marinilabiliales</taxon>
        <taxon>Prolixibacteraceae</taxon>
        <taxon>Mangrovibacterium</taxon>
    </lineage>
</organism>
<dbReference type="RefSeq" id="WP_120274681.1">
    <property type="nucleotide sequence ID" value="NZ_RAPN01000002.1"/>
</dbReference>
<dbReference type="InterPro" id="IPR006665">
    <property type="entry name" value="OmpA-like"/>
</dbReference>
<evidence type="ECO:0000256" key="4">
    <source>
        <dbReference type="PROSITE-ProRule" id="PRU00473"/>
    </source>
</evidence>
<dbReference type="CDD" id="cd07185">
    <property type="entry name" value="OmpA_C-like"/>
    <property type="match status" value="1"/>
</dbReference>
<dbReference type="InterPro" id="IPR006664">
    <property type="entry name" value="OMP_bac"/>
</dbReference>
<protein>
    <submittedName>
        <fullName evidence="7">WD40 repeat protein</fullName>
    </submittedName>
</protein>
<keyword evidence="5" id="KW-0732">Signal</keyword>
<feature type="signal peptide" evidence="5">
    <location>
        <begin position="1"/>
        <end position="20"/>
    </location>
</feature>
<evidence type="ECO:0000256" key="2">
    <source>
        <dbReference type="ARBA" id="ARBA00023136"/>
    </source>
</evidence>